<name>A0A7J5YTU8_DISMA</name>
<dbReference type="OrthoDB" id="1597724at2759"/>
<gene>
    <name evidence="2" type="ORF">F7725_006235</name>
</gene>
<proteinExistence type="predicted"/>
<evidence type="ECO:0000313" key="2">
    <source>
        <dbReference type="EMBL" id="KAF3852880.1"/>
    </source>
</evidence>
<dbReference type="PANTHER" id="PTHR14819">
    <property type="entry name" value="GTP-BINDING"/>
    <property type="match status" value="1"/>
</dbReference>
<evidence type="ECO:0000259" key="1">
    <source>
        <dbReference type="Pfam" id="PF25496"/>
    </source>
</evidence>
<accession>A0A7J5YTU8</accession>
<dbReference type="Proteomes" id="UP000518266">
    <property type="component" value="Unassembled WGS sequence"/>
</dbReference>
<reference evidence="2 3" key="1">
    <citation type="submission" date="2020-03" db="EMBL/GenBank/DDBJ databases">
        <title>Dissostichus mawsoni Genome sequencing and assembly.</title>
        <authorList>
            <person name="Park H."/>
        </authorList>
    </citation>
    <scope>NUCLEOTIDE SEQUENCE [LARGE SCALE GENOMIC DNA]</scope>
    <source>
        <strain evidence="2">DM0001</strain>
        <tissue evidence="2">Muscle</tissue>
    </source>
</reference>
<dbReference type="Pfam" id="PF25496">
    <property type="entry name" value="URGCP"/>
    <property type="match status" value="1"/>
</dbReference>
<dbReference type="EMBL" id="JAAKFY010000009">
    <property type="protein sequence ID" value="KAF3852880.1"/>
    <property type="molecule type" value="Genomic_DNA"/>
</dbReference>
<dbReference type="AlphaFoldDB" id="A0A7J5YTU8"/>
<evidence type="ECO:0000313" key="3">
    <source>
        <dbReference type="Proteomes" id="UP000518266"/>
    </source>
</evidence>
<dbReference type="InterPro" id="IPR057365">
    <property type="entry name" value="URGCP"/>
</dbReference>
<sequence length="148" mass="16728">MALKMSMCQFSVPLLLPNCDTKQSTLMLWAMRDIVKKYRPQSLLESKGFIEENVVSELPMISFVRLGECSLSKSEILNKLLSNSQQYHDTFVHSNMEGAVFVFFDALDSECELLTNQNHKAQIFLVGNRQSNVFSLDAVKSSNQVGLD</sequence>
<keyword evidence="3" id="KW-1185">Reference proteome</keyword>
<organism evidence="2 3">
    <name type="scientific">Dissostichus mawsoni</name>
    <name type="common">Antarctic cod</name>
    <dbReference type="NCBI Taxonomy" id="36200"/>
    <lineage>
        <taxon>Eukaryota</taxon>
        <taxon>Metazoa</taxon>
        <taxon>Chordata</taxon>
        <taxon>Craniata</taxon>
        <taxon>Vertebrata</taxon>
        <taxon>Euteleostomi</taxon>
        <taxon>Actinopterygii</taxon>
        <taxon>Neopterygii</taxon>
        <taxon>Teleostei</taxon>
        <taxon>Neoteleostei</taxon>
        <taxon>Acanthomorphata</taxon>
        <taxon>Eupercaria</taxon>
        <taxon>Perciformes</taxon>
        <taxon>Notothenioidei</taxon>
        <taxon>Nototheniidae</taxon>
        <taxon>Dissostichus</taxon>
    </lineage>
</organism>
<dbReference type="InterPro" id="IPR052986">
    <property type="entry name" value="VLIG_GTPase"/>
</dbReference>
<dbReference type="PANTHER" id="PTHR14819:SF9">
    <property type="entry name" value="UP-REGULATOR OF CELL PROLIFERATION-LIKE"/>
    <property type="match status" value="1"/>
</dbReference>
<feature type="domain" description="Up-regulator of cell proliferation-like" evidence="1">
    <location>
        <begin position="1"/>
        <end position="98"/>
    </location>
</feature>
<protein>
    <recommendedName>
        <fullName evidence="1">Up-regulator of cell proliferation-like domain-containing protein</fullName>
    </recommendedName>
</protein>
<comment type="caution">
    <text evidence="2">The sequence shown here is derived from an EMBL/GenBank/DDBJ whole genome shotgun (WGS) entry which is preliminary data.</text>
</comment>